<evidence type="ECO:0000256" key="15">
    <source>
        <dbReference type="ARBA" id="ARBA00023180"/>
    </source>
</evidence>
<dbReference type="InterPro" id="IPR029044">
    <property type="entry name" value="Nucleotide-diphossugar_trans"/>
</dbReference>
<dbReference type="EC" id="2.4.1.-" evidence="17"/>
<keyword evidence="13" id="KW-0472">Membrane</keyword>
<protein>
    <recommendedName>
        <fullName evidence="17">Polypeptide N-acetylgalactosaminyltransferase</fullName>
        <ecNumber evidence="17">2.4.1.-</ecNumber>
    </recommendedName>
    <alternativeName>
        <fullName evidence="17">Protein-UDP acetylgalactosaminyltransferase</fullName>
    </alternativeName>
</protein>
<evidence type="ECO:0000313" key="21">
    <source>
        <dbReference type="Proteomes" id="UP000007303"/>
    </source>
</evidence>
<proteinExistence type="inferred from homology"/>
<evidence type="ECO:0000256" key="8">
    <source>
        <dbReference type="ARBA" id="ARBA00022723"/>
    </source>
</evidence>
<evidence type="ECO:0000256" key="5">
    <source>
        <dbReference type="ARBA" id="ARBA00022676"/>
    </source>
</evidence>
<dbReference type="FunFam" id="3.90.550.10:FF:000021">
    <property type="entry name" value="Polypeptide N-acetylgalactosaminyltransferase"/>
    <property type="match status" value="1"/>
</dbReference>
<feature type="compositionally biased region" description="Basic and acidic residues" evidence="18">
    <location>
        <begin position="91"/>
        <end position="100"/>
    </location>
</feature>
<keyword evidence="9 17" id="KW-0430">Lectin</keyword>
<reference evidence="21" key="1">
    <citation type="journal article" date="2004" name="Nature">
        <title>Genome duplication in the teleost fish Tetraodon nigroviridis reveals the early vertebrate proto-karyotype.</title>
        <authorList>
            <person name="Jaillon O."/>
            <person name="Aury J.-M."/>
            <person name="Brunet F."/>
            <person name="Petit J.-L."/>
            <person name="Stange-Thomann N."/>
            <person name="Mauceli E."/>
            <person name="Bouneau L."/>
            <person name="Fischer C."/>
            <person name="Ozouf-Costaz C."/>
            <person name="Bernot A."/>
            <person name="Nicaud S."/>
            <person name="Jaffe D."/>
            <person name="Fisher S."/>
            <person name="Lutfalla G."/>
            <person name="Dossat C."/>
            <person name="Segurens B."/>
            <person name="Dasilva C."/>
            <person name="Salanoubat M."/>
            <person name="Levy M."/>
            <person name="Boudet N."/>
            <person name="Castellano S."/>
            <person name="Anthouard V."/>
            <person name="Jubin C."/>
            <person name="Castelli V."/>
            <person name="Katinka M."/>
            <person name="Vacherie B."/>
            <person name="Biemont C."/>
            <person name="Skalli Z."/>
            <person name="Cattolico L."/>
            <person name="Poulain J."/>
            <person name="De Berardinis V."/>
            <person name="Cruaud C."/>
            <person name="Duprat S."/>
            <person name="Brottier P."/>
            <person name="Coutanceau J.-P."/>
            <person name="Gouzy J."/>
            <person name="Parra G."/>
            <person name="Lardier G."/>
            <person name="Chapple C."/>
            <person name="McKernan K.J."/>
            <person name="McEwan P."/>
            <person name="Bosak S."/>
            <person name="Kellis M."/>
            <person name="Volff J.-N."/>
            <person name="Guigo R."/>
            <person name="Zody M.C."/>
            <person name="Mesirov J."/>
            <person name="Lindblad-Toh K."/>
            <person name="Birren B."/>
            <person name="Nusbaum C."/>
            <person name="Kahn D."/>
            <person name="Robinson-Rechavi M."/>
            <person name="Laudet V."/>
            <person name="Schachter V."/>
            <person name="Quetier F."/>
            <person name="Saurin W."/>
            <person name="Scarpelli C."/>
            <person name="Wincker P."/>
            <person name="Lander E.S."/>
            <person name="Weissenbach J."/>
            <person name="Roest Crollius H."/>
        </authorList>
    </citation>
    <scope>NUCLEOTIDE SEQUENCE [LARGE SCALE GENOMIC DNA]</scope>
</reference>
<dbReference type="SUPFAM" id="SSF53448">
    <property type="entry name" value="Nucleotide-diphospho-sugar transferases"/>
    <property type="match status" value="1"/>
</dbReference>
<dbReference type="HOGENOM" id="CLU_013477_0_1_1"/>
<reference evidence="20" key="2">
    <citation type="submission" date="2025-08" db="UniProtKB">
        <authorList>
            <consortium name="Ensembl"/>
        </authorList>
    </citation>
    <scope>IDENTIFICATION</scope>
</reference>
<dbReference type="GO" id="GO:0016266">
    <property type="term" value="P:protein O-linked glycosylation via N-acetyl-galactosamine"/>
    <property type="evidence" value="ECO:0007669"/>
    <property type="project" value="UniProtKB-ARBA"/>
</dbReference>
<evidence type="ECO:0000256" key="9">
    <source>
        <dbReference type="ARBA" id="ARBA00022734"/>
    </source>
</evidence>
<evidence type="ECO:0000256" key="14">
    <source>
        <dbReference type="ARBA" id="ARBA00023157"/>
    </source>
</evidence>
<keyword evidence="10" id="KW-0735">Signal-anchor</keyword>
<evidence type="ECO:0000256" key="17">
    <source>
        <dbReference type="RuleBase" id="RU361242"/>
    </source>
</evidence>
<dbReference type="GO" id="GO:0046872">
    <property type="term" value="F:metal ion binding"/>
    <property type="evidence" value="ECO:0007669"/>
    <property type="project" value="UniProtKB-KW"/>
</dbReference>
<dbReference type="PANTHER" id="PTHR11675:SF7">
    <property type="entry name" value="POLYPEPTIDE N-ACETYLGALACTOSAMINYLTRANSFERASE 4"/>
    <property type="match status" value="1"/>
</dbReference>
<accession>H3DHX6</accession>
<name>H3DHX6_TETNG</name>
<dbReference type="InterPro" id="IPR045885">
    <property type="entry name" value="GalNAc-T"/>
</dbReference>
<comment type="similarity">
    <text evidence="4 17">Belongs to the glycosyltransferase 2 family. GalNAc-T subfamily.</text>
</comment>
<keyword evidence="12 17" id="KW-0333">Golgi apparatus</keyword>
<evidence type="ECO:0000256" key="6">
    <source>
        <dbReference type="ARBA" id="ARBA00022679"/>
    </source>
</evidence>
<evidence type="ECO:0000256" key="2">
    <source>
        <dbReference type="ARBA" id="ARBA00004323"/>
    </source>
</evidence>
<keyword evidence="5 17" id="KW-0328">Glycosyltransferase</keyword>
<dbReference type="Gene3D" id="3.90.550.10">
    <property type="entry name" value="Spore Coat Polysaccharide Biosynthesis Protein SpsA, Chain A"/>
    <property type="match status" value="1"/>
</dbReference>
<dbReference type="InterPro" id="IPR001173">
    <property type="entry name" value="Glyco_trans_2-like"/>
</dbReference>
<feature type="region of interest" description="Disordered" evidence="18">
    <location>
        <begin position="36"/>
        <end position="100"/>
    </location>
</feature>
<keyword evidence="11" id="KW-1133">Transmembrane helix</keyword>
<comment type="pathway">
    <text evidence="3 17">Protein modification; protein glycosylation.</text>
</comment>
<dbReference type="Gene3D" id="2.80.10.50">
    <property type="match status" value="1"/>
</dbReference>
<organism evidence="20 21">
    <name type="scientific">Tetraodon nigroviridis</name>
    <name type="common">Spotted green pufferfish</name>
    <name type="synonym">Chelonodon nigroviridis</name>
    <dbReference type="NCBI Taxonomy" id="99883"/>
    <lineage>
        <taxon>Eukaryota</taxon>
        <taxon>Metazoa</taxon>
        <taxon>Chordata</taxon>
        <taxon>Craniata</taxon>
        <taxon>Vertebrata</taxon>
        <taxon>Euteleostomi</taxon>
        <taxon>Actinopterygii</taxon>
        <taxon>Neopterygii</taxon>
        <taxon>Teleostei</taxon>
        <taxon>Neoteleostei</taxon>
        <taxon>Acanthomorphata</taxon>
        <taxon>Eupercaria</taxon>
        <taxon>Tetraodontiformes</taxon>
        <taxon>Tetradontoidea</taxon>
        <taxon>Tetraodontidae</taxon>
        <taxon>Tetraodon</taxon>
    </lineage>
</organism>
<dbReference type="UniPathway" id="UPA00378"/>
<evidence type="ECO:0000256" key="7">
    <source>
        <dbReference type="ARBA" id="ARBA00022692"/>
    </source>
</evidence>
<evidence type="ECO:0000256" key="10">
    <source>
        <dbReference type="ARBA" id="ARBA00022968"/>
    </source>
</evidence>
<comment type="subcellular location">
    <subcellularLocation>
        <location evidence="2 17">Golgi apparatus membrane</location>
        <topology evidence="2 17">Single-pass type II membrane protein</topology>
    </subcellularLocation>
</comment>
<dbReference type="InterPro" id="IPR000772">
    <property type="entry name" value="Ricin_B_lectin"/>
</dbReference>
<evidence type="ECO:0000256" key="11">
    <source>
        <dbReference type="ARBA" id="ARBA00022989"/>
    </source>
</evidence>
<sequence length="582" mass="66824">MRFRISRKLPVLAKAGCLLWLLWLGYLLLERSSFPPDSSAEDEEEARRLAARRQSLEETGSDGQLARPLYVKPPADGDAPGEWGRPARLHLSPDEKKQEEDSVERYAINIFVSDKISLHRHIQDHRMNECRSKAFDYRRLPTTSVIIAFYNEAWSTLLRTIHSVLETTPAILLKEIILIDDFSDRGYLKSQLAGYISDLERVRLIRTKKREGLVRRLIGATYATGEVLTFLDCHCECVPGWIEPLLERIGENASTIVCPVIDTIDWNTFEYYMQTDEPMIGGFDWRLTFQWHSVPERERKRRSSRIDPIRSPTMAGGLFAVNKNYFEYLGTYDMGMEVWGGENLELSFRVWQCGGSLEIHPCSHVGHVFPKKAPYARPNFLQNTVRAAEVWMDSYKQHFYNRNPAARKETYGDISGRLLLREKLKCQSFTWYLKNIYPELHIPEDRAGWHGAVRNLGISSECLDYNAPEHSVTGAQLSLFGCHGQGGNQYFEYTSQKEIRFNTVTELCAEVLEGKVAVGMRHCPGDGESRPASILWEFRQDGSIYHPHTDTCITVYRTSTGRADAKMARCDPGDKTQQWKFE</sequence>
<dbReference type="AlphaFoldDB" id="H3DHX6"/>
<evidence type="ECO:0000256" key="4">
    <source>
        <dbReference type="ARBA" id="ARBA00005680"/>
    </source>
</evidence>
<dbReference type="SMART" id="SM00458">
    <property type="entry name" value="RICIN"/>
    <property type="match status" value="1"/>
</dbReference>
<keyword evidence="15" id="KW-0325">Glycoprotein</keyword>
<keyword evidence="7" id="KW-0812">Transmembrane</keyword>
<evidence type="ECO:0000256" key="16">
    <source>
        <dbReference type="ARBA" id="ARBA00023211"/>
    </source>
</evidence>
<dbReference type="Proteomes" id="UP000007303">
    <property type="component" value="Unassembled WGS sequence"/>
</dbReference>
<keyword evidence="6 17" id="KW-0808">Transferase</keyword>
<evidence type="ECO:0000256" key="13">
    <source>
        <dbReference type="ARBA" id="ARBA00023136"/>
    </source>
</evidence>
<evidence type="ECO:0000256" key="3">
    <source>
        <dbReference type="ARBA" id="ARBA00004922"/>
    </source>
</evidence>
<keyword evidence="8" id="KW-0479">Metal-binding</keyword>
<dbReference type="CDD" id="cd02510">
    <property type="entry name" value="pp-GalNAc-T"/>
    <property type="match status" value="1"/>
</dbReference>
<keyword evidence="21" id="KW-1185">Reference proteome</keyword>
<evidence type="ECO:0000256" key="1">
    <source>
        <dbReference type="ARBA" id="ARBA00001936"/>
    </source>
</evidence>
<dbReference type="InParanoid" id="H3DHX6"/>
<evidence type="ECO:0000313" key="20">
    <source>
        <dbReference type="Ensembl" id="ENSTNIP00000020120.1"/>
    </source>
</evidence>
<dbReference type="GO" id="GO:0004653">
    <property type="term" value="F:polypeptide N-acetylgalactosaminyltransferase activity"/>
    <property type="evidence" value="ECO:0007669"/>
    <property type="project" value="TreeGrafter"/>
</dbReference>
<dbReference type="GO" id="GO:0030246">
    <property type="term" value="F:carbohydrate binding"/>
    <property type="evidence" value="ECO:0007669"/>
    <property type="project" value="UniProtKB-KW"/>
</dbReference>
<comment type="cofactor">
    <cofactor evidence="1 17">
        <name>Mn(2+)</name>
        <dbReference type="ChEBI" id="CHEBI:29035"/>
    </cofactor>
</comment>
<feature type="domain" description="Ricin B lectin" evidence="19">
    <location>
        <begin position="450"/>
        <end position="582"/>
    </location>
</feature>
<evidence type="ECO:0000256" key="18">
    <source>
        <dbReference type="SAM" id="MobiDB-lite"/>
    </source>
</evidence>
<dbReference type="FunFam" id="2.80.10.50:FF:000054">
    <property type="entry name" value="Polypeptide N-acetylgalactosaminyltransferase"/>
    <property type="match status" value="1"/>
</dbReference>
<dbReference type="PROSITE" id="PS50231">
    <property type="entry name" value="RICIN_B_LECTIN"/>
    <property type="match status" value="1"/>
</dbReference>
<dbReference type="GeneTree" id="ENSGT00940000163607"/>
<reference evidence="20" key="3">
    <citation type="submission" date="2025-09" db="UniProtKB">
        <authorList>
            <consortium name="Ensembl"/>
        </authorList>
    </citation>
    <scope>IDENTIFICATION</scope>
</reference>
<dbReference type="Ensembl" id="ENSTNIT00000020351.1">
    <property type="protein sequence ID" value="ENSTNIP00000020120.1"/>
    <property type="gene ID" value="ENSTNIG00000016995.1"/>
</dbReference>
<dbReference type="GO" id="GO:0000139">
    <property type="term" value="C:Golgi membrane"/>
    <property type="evidence" value="ECO:0007669"/>
    <property type="project" value="UniProtKB-SubCell"/>
</dbReference>
<dbReference type="SUPFAM" id="SSF50370">
    <property type="entry name" value="Ricin B-like lectins"/>
    <property type="match status" value="1"/>
</dbReference>
<dbReference type="PANTHER" id="PTHR11675">
    <property type="entry name" value="N-ACETYLGALACTOSAMINYLTRANSFERASE"/>
    <property type="match status" value="1"/>
</dbReference>
<keyword evidence="14 17" id="KW-1015">Disulfide bond</keyword>
<dbReference type="Pfam" id="PF00535">
    <property type="entry name" value="Glycos_transf_2"/>
    <property type="match status" value="1"/>
</dbReference>
<evidence type="ECO:0000256" key="12">
    <source>
        <dbReference type="ARBA" id="ARBA00023034"/>
    </source>
</evidence>
<evidence type="ECO:0000259" key="19">
    <source>
        <dbReference type="SMART" id="SM00458"/>
    </source>
</evidence>
<dbReference type="OMA" id="QIWRFEK"/>
<dbReference type="InterPro" id="IPR035992">
    <property type="entry name" value="Ricin_B-like_lectins"/>
</dbReference>
<dbReference type="Pfam" id="PF00652">
    <property type="entry name" value="Ricin_B_lectin"/>
    <property type="match status" value="1"/>
</dbReference>
<keyword evidence="16 17" id="KW-0464">Manganese</keyword>